<evidence type="ECO:0000256" key="2">
    <source>
        <dbReference type="ARBA" id="ARBA00022679"/>
    </source>
</evidence>
<name>A0ABP3Q2E9_9PROT</name>
<evidence type="ECO:0000256" key="1">
    <source>
        <dbReference type="ARBA" id="ARBA00022676"/>
    </source>
</evidence>
<reference evidence="5" key="1">
    <citation type="journal article" date="2019" name="Int. J. Syst. Evol. Microbiol.">
        <title>The Global Catalogue of Microorganisms (GCM) 10K type strain sequencing project: providing services to taxonomists for standard genome sequencing and annotation.</title>
        <authorList>
            <consortium name="The Broad Institute Genomics Platform"/>
            <consortium name="The Broad Institute Genome Sequencing Center for Infectious Disease"/>
            <person name="Wu L."/>
            <person name="Ma J."/>
        </authorList>
    </citation>
    <scope>NUCLEOTIDE SEQUENCE [LARGE SCALE GENOMIC DNA]</scope>
    <source>
        <strain evidence="5">JCM 9933</strain>
    </source>
</reference>
<evidence type="ECO:0000313" key="5">
    <source>
        <dbReference type="Proteomes" id="UP001501588"/>
    </source>
</evidence>
<dbReference type="Gene3D" id="3.40.50.2000">
    <property type="entry name" value="Glycogen Phosphorylase B"/>
    <property type="match status" value="2"/>
</dbReference>
<evidence type="ECO:0000259" key="3">
    <source>
        <dbReference type="Pfam" id="PF00534"/>
    </source>
</evidence>
<dbReference type="RefSeq" id="WP_343894756.1">
    <property type="nucleotide sequence ID" value="NZ_BAAAFZ010000017.1"/>
</dbReference>
<protein>
    <recommendedName>
        <fullName evidence="3">Glycosyl transferase family 1 domain-containing protein</fullName>
    </recommendedName>
</protein>
<sequence>MGVGGGAAAEGLVVFSPLPPTRSGIADYTAELLPALGRGAVVTAVVASERDLRPIEGVDVVAEVEYRRRSALHELPHLYQLGNNLHGAHVYRAALRRPGVVLLHDPVLHDLVEALTLGRGDWVGYEAALAENYGPAGRRLARLRRAGFFSPAQRNLLPLHRHVLDRSRGVLVHSRFAASRLEVAADVPVRVMPHHVPSAVAALDGLDRAAARSRLGLPVGDEPLLLSLGFVTRAKGLDVALRALARLKDEGVACRLVVAGAEDGSLELARLVDEAGVGDHVHALGWVPEADFFALLRAVDLLLLLRPPSSGESSGVLARALGVGLPALAYDVGPSAEYPDRFVEKVPFGTDAEGGVARTVKRLLADRADLRTRGAEARTALRRDRAPAVSAERILAAVREWSTRKRMLHTSDISGTE</sequence>
<gene>
    <name evidence="4" type="ORF">GCM10009416_16570</name>
</gene>
<dbReference type="PANTHER" id="PTHR12526:SF510">
    <property type="entry name" value="D-INOSITOL 3-PHOSPHATE GLYCOSYLTRANSFERASE"/>
    <property type="match status" value="1"/>
</dbReference>
<proteinExistence type="predicted"/>
<keyword evidence="1" id="KW-0328">Glycosyltransferase</keyword>
<dbReference type="EMBL" id="BAAAFZ010000017">
    <property type="protein sequence ID" value="GAA0578785.1"/>
    <property type="molecule type" value="Genomic_DNA"/>
</dbReference>
<dbReference type="SUPFAM" id="SSF53756">
    <property type="entry name" value="UDP-Glycosyltransferase/glycogen phosphorylase"/>
    <property type="match status" value="1"/>
</dbReference>
<dbReference type="Proteomes" id="UP001501588">
    <property type="component" value="Unassembled WGS sequence"/>
</dbReference>
<feature type="domain" description="Glycosyl transferase family 1" evidence="3">
    <location>
        <begin position="220"/>
        <end position="373"/>
    </location>
</feature>
<dbReference type="PANTHER" id="PTHR12526">
    <property type="entry name" value="GLYCOSYLTRANSFERASE"/>
    <property type="match status" value="1"/>
</dbReference>
<keyword evidence="2" id="KW-0808">Transferase</keyword>
<comment type="caution">
    <text evidence="4">The sequence shown here is derived from an EMBL/GenBank/DDBJ whole genome shotgun (WGS) entry which is preliminary data.</text>
</comment>
<accession>A0ABP3Q2E9</accession>
<dbReference type="Pfam" id="PF00534">
    <property type="entry name" value="Glycos_transf_1"/>
    <property type="match status" value="1"/>
</dbReference>
<evidence type="ECO:0000313" key="4">
    <source>
        <dbReference type="EMBL" id="GAA0578785.1"/>
    </source>
</evidence>
<dbReference type="InterPro" id="IPR001296">
    <property type="entry name" value="Glyco_trans_1"/>
</dbReference>
<organism evidence="4 5">
    <name type="scientific">Craurococcus roseus</name>
    <dbReference type="NCBI Taxonomy" id="77585"/>
    <lineage>
        <taxon>Bacteria</taxon>
        <taxon>Pseudomonadati</taxon>
        <taxon>Pseudomonadota</taxon>
        <taxon>Alphaproteobacteria</taxon>
        <taxon>Acetobacterales</taxon>
        <taxon>Acetobacteraceae</taxon>
        <taxon>Craurococcus</taxon>
    </lineage>
</organism>
<keyword evidence="5" id="KW-1185">Reference proteome</keyword>